<evidence type="ECO:0000313" key="3">
    <source>
        <dbReference type="EMBL" id="TFD71172.1"/>
    </source>
</evidence>
<reference evidence="3 4" key="1">
    <citation type="submission" date="2019-03" db="EMBL/GenBank/DDBJ databases">
        <title>Genomics of glacier-inhabiting Cryobacterium strains.</title>
        <authorList>
            <person name="Liu Q."/>
            <person name="Xin Y.-H."/>
        </authorList>
    </citation>
    <scope>NUCLEOTIDE SEQUENCE [LARGE SCALE GENOMIC DNA]</scope>
    <source>
        <strain evidence="3 4">Hh4</strain>
    </source>
</reference>
<comment type="caution">
    <text evidence="3">The sequence shown here is derived from an EMBL/GenBank/DDBJ whole genome shotgun (WGS) entry which is preliminary data.</text>
</comment>
<dbReference type="Proteomes" id="UP000298313">
    <property type="component" value="Unassembled WGS sequence"/>
</dbReference>
<dbReference type="OrthoDB" id="3261064at2"/>
<feature type="domain" description="HNH nuclease" evidence="2">
    <location>
        <begin position="325"/>
        <end position="377"/>
    </location>
</feature>
<protein>
    <submittedName>
        <fullName evidence="3">HNH endonuclease</fullName>
    </submittedName>
</protein>
<dbReference type="GO" id="GO:0004519">
    <property type="term" value="F:endonuclease activity"/>
    <property type="evidence" value="ECO:0007669"/>
    <property type="project" value="UniProtKB-KW"/>
</dbReference>
<sequence>MSVGARTVTGMTASFLARQEGLGTRFEAIAETEREIAAAFARRAAQVDEARRYSEATAATRAVPGGRWPAGTVAEREFVSELAVTLRFPQRTAENLIEASRALAEDLPATRAALEAGEISYRHAQVLIGQALTVPAAAKAGFEAALLRTAGHLTVAKLKYKARLLRERLHPETILARHTISVADRKVGVDADADGMATLWLYDTAEKVNAAYHRVSVTVGSLQGPTEPRTLAQLRADVLTDLLLDGVTPAGLGAGIRATVNVTVPVLTLMGQSEEPGHLEGYGPIDPETARKLAGGAAGFTRLLTHPETGVVLSVGRDHYKVPEPLKNWLRLRDETCRFPGCNQPADRCDHDHSLDWQFDGLTAHDNLANLCGPCHALKSETGWTVKHLAGGFLEWTSPTGQSFTTEPATIIHTPPGTVATPPGPEPAPPDDTDPEPAPF</sequence>
<evidence type="ECO:0000313" key="4">
    <source>
        <dbReference type="Proteomes" id="UP000298313"/>
    </source>
</evidence>
<dbReference type="AlphaFoldDB" id="A0A4R9AWA6"/>
<evidence type="ECO:0000256" key="1">
    <source>
        <dbReference type="SAM" id="MobiDB-lite"/>
    </source>
</evidence>
<dbReference type="Pfam" id="PF02720">
    <property type="entry name" value="DUF222"/>
    <property type="match status" value="1"/>
</dbReference>
<keyword evidence="3" id="KW-0378">Hydrolase</keyword>
<dbReference type="SMART" id="SM00507">
    <property type="entry name" value="HNHc"/>
    <property type="match status" value="1"/>
</dbReference>
<dbReference type="InterPro" id="IPR003870">
    <property type="entry name" value="DUF222"/>
</dbReference>
<accession>A0A4R9AWA6</accession>
<dbReference type="CDD" id="cd00085">
    <property type="entry name" value="HNHc"/>
    <property type="match status" value="1"/>
</dbReference>
<feature type="compositionally biased region" description="Acidic residues" evidence="1">
    <location>
        <begin position="429"/>
        <end position="440"/>
    </location>
</feature>
<dbReference type="InterPro" id="IPR003615">
    <property type="entry name" value="HNH_nuc"/>
</dbReference>
<proteinExistence type="predicted"/>
<keyword evidence="3" id="KW-0255">Endonuclease</keyword>
<dbReference type="EMBL" id="SOHH01000116">
    <property type="protein sequence ID" value="TFD71172.1"/>
    <property type="molecule type" value="Genomic_DNA"/>
</dbReference>
<feature type="region of interest" description="Disordered" evidence="1">
    <location>
        <begin position="413"/>
        <end position="440"/>
    </location>
</feature>
<keyword evidence="4" id="KW-1185">Reference proteome</keyword>
<keyword evidence="3" id="KW-0540">Nuclease</keyword>
<gene>
    <name evidence="3" type="ORF">E3T48_15975</name>
</gene>
<organism evidence="3 4">
    <name type="scientific">Cryobacterium fucosi</name>
    <dbReference type="NCBI Taxonomy" id="1259157"/>
    <lineage>
        <taxon>Bacteria</taxon>
        <taxon>Bacillati</taxon>
        <taxon>Actinomycetota</taxon>
        <taxon>Actinomycetes</taxon>
        <taxon>Micrococcales</taxon>
        <taxon>Microbacteriaceae</taxon>
        <taxon>Cryobacterium</taxon>
    </lineage>
</organism>
<name>A0A4R9AWA6_9MICO</name>
<evidence type="ECO:0000259" key="2">
    <source>
        <dbReference type="SMART" id="SM00507"/>
    </source>
</evidence>